<dbReference type="Pfam" id="PF00622">
    <property type="entry name" value="SPRY"/>
    <property type="match status" value="1"/>
</dbReference>
<accession>A0AAW2ZLC2</accession>
<protein>
    <submittedName>
        <fullName evidence="3">Set1/Ash2 histone methyltransferase complex subunit</fullName>
    </submittedName>
</protein>
<dbReference type="Gene3D" id="2.60.120.920">
    <property type="match status" value="1"/>
</dbReference>
<dbReference type="InterPro" id="IPR043136">
    <property type="entry name" value="B30.2/SPRY_sf"/>
</dbReference>
<dbReference type="AlphaFoldDB" id="A0AAW2ZLC2"/>
<dbReference type="InterPro" id="IPR013320">
    <property type="entry name" value="ConA-like_dom_sf"/>
</dbReference>
<dbReference type="SMART" id="SM00449">
    <property type="entry name" value="SPRY"/>
    <property type="match status" value="1"/>
</dbReference>
<feature type="domain" description="BTB" evidence="1">
    <location>
        <begin position="228"/>
        <end position="317"/>
    </location>
</feature>
<keyword evidence="3" id="KW-0808">Transferase</keyword>
<reference evidence="3 4" key="1">
    <citation type="submission" date="2024-03" db="EMBL/GenBank/DDBJ databases">
        <title>The Acrasis kona genome and developmental transcriptomes reveal deep origins of eukaryotic multicellular pathways.</title>
        <authorList>
            <person name="Sheikh S."/>
            <person name="Fu C.-J."/>
            <person name="Brown M.W."/>
            <person name="Baldauf S.L."/>
        </authorList>
    </citation>
    <scope>NUCLEOTIDE SEQUENCE [LARGE SCALE GENOMIC DNA]</scope>
    <source>
        <strain evidence="3 4">ATCC MYA-3509</strain>
    </source>
</reference>
<sequence>MSQPPITLTLDPSQNAQNQQRQSFVLHIRDKYHQLDVNLIISHAFLKEQKTATDANPLNEEFSLQEDRLLMFVEASAKLAEDENGEEKKASGRDFVKSYAARARNKKAGTATFNKTNYTGAQFKERLASVRSQGGLRYAILQNSVSAEVEALRQQQSPDQNQLVMEDDVLEPKHSNIPNTKKQSVIMGNSISEKINTADRNRRHNVASGGKPFAHGHSVTSDSNQTIVEIVLSVRNQEDTIICAHENKLAHSSPYLKRLLESTAPQMSEILKEPVKQISFSEYDKQYRDYEMYGCFDPNNFNRLVMFVESPEIQDRYKDLQLKYQALLEQNQKDIDTVVNELIKKREEHLSTYNTKIEKQKNDMLRVLTKCREFDVERINTLYDVHIQNETEKLQSNQDSKQTEIEEYYDREIKDAQILFRDQQAQKLSLVQNEIDEARNNIEMTLPRNDPSIISLLILCDIVKAEELRSCCINILTQDSEVFEKLFAARESLSCSFLRGDTLKIIMSHLTTSTLLNLSNRYDYHFDRTFVLRELEYRKSIQAEEYKEVKIENLIDMQESGEILFPEILDFEILRRRNKKPFVHLSSQLMSPFLSLNDDQLTVSLKGLNRYSSLSATHNRVHSGWGKWYYEVVIVSFPASELGASISIGWDTFCGNSPVNYDGHIPGLTAGERNQYGYSWQSDGMFHYEGRGEFCESSFSQGDVVGCALNQDKKHIMFYKNGEKIVLIKREMKGLQNKKQIQNIHSVQITDKNYKLYPSACLYSPKKNLDCTIKFNFSGPFVYPAPPLYEAYGDERKIMRQQLEIKQKLGEQNNFVD</sequence>
<dbReference type="PROSITE" id="PS50188">
    <property type="entry name" value="B302_SPRY"/>
    <property type="match status" value="1"/>
</dbReference>
<dbReference type="Proteomes" id="UP001431209">
    <property type="component" value="Unassembled WGS sequence"/>
</dbReference>
<feature type="domain" description="B30.2/SPRY" evidence="2">
    <location>
        <begin position="561"/>
        <end position="782"/>
    </location>
</feature>
<dbReference type="PROSITE" id="PS50097">
    <property type="entry name" value="BTB"/>
    <property type="match status" value="1"/>
</dbReference>
<name>A0AAW2ZLC2_9EUKA</name>
<evidence type="ECO:0000259" key="2">
    <source>
        <dbReference type="PROSITE" id="PS50188"/>
    </source>
</evidence>
<evidence type="ECO:0000313" key="4">
    <source>
        <dbReference type="Proteomes" id="UP001431209"/>
    </source>
</evidence>
<dbReference type="InterPro" id="IPR003877">
    <property type="entry name" value="SPRY_dom"/>
</dbReference>
<proteinExistence type="predicted"/>
<keyword evidence="4" id="KW-1185">Reference proteome</keyword>
<dbReference type="InterPro" id="IPR000210">
    <property type="entry name" value="BTB/POZ_dom"/>
</dbReference>
<comment type="caution">
    <text evidence="3">The sequence shown here is derived from an EMBL/GenBank/DDBJ whole genome shotgun (WGS) entry which is preliminary data.</text>
</comment>
<dbReference type="EMBL" id="JAOPGA020001558">
    <property type="protein sequence ID" value="KAL0489472.1"/>
    <property type="molecule type" value="Genomic_DNA"/>
</dbReference>
<evidence type="ECO:0000313" key="3">
    <source>
        <dbReference type="EMBL" id="KAL0489472.1"/>
    </source>
</evidence>
<dbReference type="InterPro" id="IPR001870">
    <property type="entry name" value="B30.2/SPRY"/>
</dbReference>
<organism evidence="3 4">
    <name type="scientific">Acrasis kona</name>
    <dbReference type="NCBI Taxonomy" id="1008807"/>
    <lineage>
        <taxon>Eukaryota</taxon>
        <taxon>Discoba</taxon>
        <taxon>Heterolobosea</taxon>
        <taxon>Tetramitia</taxon>
        <taxon>Eutetramitia</taxon>
        <taxon>Acrasidae</taxon>
        <taxon>Acrasis</taxon>
    </lineage>
</organism>
<dbReference type="GO" id="GO:0008168">
    <property type="term" value="F:methyltransferase activity"/>
    <property type="evidence" value="ECO:0007669"/>
    <property type="project" value="UniProtKB-KW"/>
</dbReference>
<dbReference type="GO" id="GO:0032259">
    <property type="term" value="P:methylation"/>
    <property type="evidence" value="ECO:0007669"/>
    <property type="project" value="UniProtKB-KW"/>
</dbReference>
<evidence type="ECO:0000259" key="1">
    <source>
        <dbReference type="PROSITE" id="PS50097"/>
    </source>
</evidence>
<keyword evidence="3" id="KW-0489">Methyltransferase</keyword>
<gene>
    <name evidence="3" type="ORF">AKO1_009196</name>
</gene>
<dbReference type="SUPFAM" id="SSF49899">
    <property type="entry name" value="Concanavalin A-like lectins/glucanases"/>
    <property type="match status" value="1"/>
</dbReference>